<dbReference type="EMBL" id="LR596615">
    <property type="protein sequence ID" value="VUE36331.1"/>
    <property type="molecule type" value="Genomic_DNA"/>
</dbReference>
<reference evidence="2 4" key="3">
    <citation type="submission" date="2019-06" db="EMBL/GenBank/DDBJ databases">
        <authorList>
            <person name="Bower L."/>
            <person name="Leinonen R."/>
        </authorList>
    </citation>
    <scope>NUCLEOTIDE SEQUENCE [LARGE SCALE GENOMIC DNA]</scope>
</reference>
<evidence type="ECO:0000313" key="2">
    <source>
        <dbReference type="EMBL" id="VUE36331.1"/>
    </source>
</evidence>
<dbReference type="OrthoDB" id="22474at10239"/>
<reference evidence="1" key="2">
    <citation type="submission" date="2017-10" db="EMBL/GenBank/DDBJ databases">
        <authorList>
            <person name="Banno H."/>
            <person name="Chua N.-H."/>
        </authorList>
    </citation>
    <scope>NUCLEOTIDE SEQUENCE [LARGE SCALE GENOMIC DNA]</scope>
</reference>
<reference evidence="3" key="1">
    <citation type="submission" date="2017-10" db="EMBL/GenBank/DDBJ databases">
        <authorList>
            <person name="Skurnik M."/>
        </authorList>
    </citation>
    <scope>NUCLEOTIDE SEQUENCE [LARGE SCALE GENOMIC DNA]</scope>
</reference>
<evidence type="ECO:0000313" key="4">
    <source>
        <dbReference type="Proteomes" id="UP000317227"/>
    </source>
</evidence>
<proteinExistence type="predicted"/>
<name>A0A2C9CZU9_9CAUD</name>
<accession>A0A2C9CZU9</accession>
<dbReference type="KEGG" id="vg:40100703"/>
<evidence type="ECO:0000313" key="1">
    <source>
        <dbReference type="EMBL" id="SOK58562.1"/>
    </source>
</evidence>
<dbReference type="EMBL" id="LT960551">
    <property type="protein sequence ID" value="SOK58562.1"/>
    <property type="molecule type" value="Genomic_DNA"/>
</dbReference>
<protein>
    <submittedName>
        <fullName evidence="1">Uncharacterized protein</fullName>
    </submittedName>
</protein>
<dbReference type="Proteomes" id="UP000240931">
    <property type="component" value="Segment"/>
</dbReference>
<keyword evidence="3" id="KW-1185">Reference proteome</keyword>
<organism evidence="1 3">
    <name type="scientific">Yersinia phage fHe-Yen9-04</name>
    <dbReference type="NCBI Taxonomy" id="2052742"/>
    <lineage>
        <taxon>Viruses</taxon>
        <taxon>Duplodnaviria</taxon>
        <taxon>Heunggongvirae</taxon>
        <taxon>Uroviricota</taxon>
        <taxon>Caudoviricetes</taxon>
        <taxon>Eneladusvirus</taxon>
        <taxon>Eneladusvirus Yen904</taxon>
    </lineage>
</organism>
<evidence type="ECO:0000313" key="3">
    <source>
        <dbReference type="Proteomes" id="UP000240931"/>
    </source>
</evidence>
<dbReference type="RefSeq" id="YP_009623895.1">
    <property type="nucleotide sequence ID" value="NC_042116.1"/>
</dbReference>
<dbReference type="Proteomes" id="UP000317227">
    <property type="component" value="Segment"/>
</dbReference>
<dbReference type="GeneID" id="40100703"/>
<gene>
    <name evidence="1" type="primary">g285</name>
</gene>
<sequence>MANKKHNLLDSIVNYTSDKEKLQSLGNRADHAINSVINLLDSIDEDFDQEHADDLTRRLFLSIKNRDYRKFEKGLENLALSDKRKNKGD</sequence>